<comment type="similarity">
    <text evidence="1">Belongs to the amidase family.</text>
</comment>
<reference evidence="3 4" key="1">
    <citation type="submission" date="2020-08" db="EMBL/GenBank/DDBJ databases">
        <title>Genomic Encyclopedia of Type Strains, Phase III (KMG-III): the genomes of soil and plant-associated and newly described type strains.</title>
        <authorList>
            <person name="Whitman W."/>
        </authorList>
    </citation>
    <scope>NUCLEOTIDE SEQUENCE [LARGE SCALE GENOMIC DNA]</scope>
    <source>
        <strain evidence="3 4">CECT 7744</strain>
    </source>
</reference>
<sequence length="477" mass="51425">MSSLRPAEDLASLTAAEALFRFRRGALSPLTLVEDCLARIERENPAINAFAHVAAASARAAARASEARWRAGTPCGPLDGIPVTLKDMTRTAGMPTRLGSLTTPEEGPWRDDAPIAVQLHEAGAVILGKTTTPEYGWKAVTDSPLTGVTRNPWDTRLTPGGSSGGAAAAAALNLGLLHQGSDAGGSIRIPCAFTGTVGLKPTFGWVPQWPASPMGTLSHLGPIARRVEDVALMLETLARPDPRDGYLGNPRRPDWLTPPPPDLRGWRVALSLDLGYVEVAPDIASRVREAAERLRELGARVEEVTPGFACPLEPFNTLWFAGASQLLASWSAAQRRLLDPGLLDIALRGAALTLADYLAACRARERLTAQLADFHRRFDLLVTPSLPLSPFTAGHDVPPGGPYREWMEWTPFSYPFNLTQQPAISLPCGLDDHGLPVGLQLVGARFDDLRLIQAARLLEARLPRQFPETARRTAEDD</sequence>
<dbReference type="EC" id="6.3.5.7" evidence="3"/>
<dbReference type="AlphaFoldDB" id="A0A7W5EWE4"/>
<comment type="caution">
    <text evidence="3">The sequence shown here is derived from an EMBL/GenBank/DDBJ whole genome shotgun (WGS) entry which is preliminary data.</text>
</comment>
<evidence type="ECO:0000313" key="4">
    <source>
        <dbReference type="Proteomes" id="UP000518892"/>
    </source>
</evidence>
<keyword evidence="4" id="KW-1185">Reference proteome</keyword>
<organism evidence="3 4">
    <name type="scientific">Halomonas stenophila</name>
    <dbReference type="NCBI Taxonomy" id="795312"/>
    <lineage>
        <taxon>Bacteria</taxon>
        <taxon>Pseudomonadati</taxon>
        <taxon>Pseudomonadota</taxon>
        <taxon>Gammaproteobacteria</taxon>
        <taxon>Oceanospirillales</taxon>
        <taxon>Halomonadaceae</taxon>
        <taxon>Halomonas</taxon>
    </lineage>
</organism>
<dbReference type="InterPro" id="IPR036928">
    <property type="entry name" value="AS_sf"/>
</dbReference>
<dbReference type="EC" id="6.3.5.6" evidence="3"/>
<keyword evidence="3" id="KW-0436">Ligase</keyword>
<protein>
    <submittedName>
        <fullName evidence="3">Aspartyl-tRNA(Asn)/glutamyl-tRNA(Gln) amidotransferase subunit A</fullName>
        <ecNumber evidence="3">6.3.5.6</ecNumber>
        <ecNumber evidence="3">6.3.5.7</ecNumber>
    </submittedName>
</protein>
<dbReference type="PANTHER" id="PTHR11895">
    <property type="entry name" value="TRANSAMIDASE"/>
    <property type="match status" value="1"/>
</dbReference>
<dbReference type="RefSeq" id="WP_183384371.1">
    <property type="nucleotide sequence ID" value="NZ_JACHXR010000008.1"/>
</dbReference>
<dbReference type="SUPFAM" id="SSF75304">
    <property type="entry name" value="Amidase signature (AS) enzymes"/>
    <property type="match status" value="1"/>
</dbReference>
<name>A0A7W5EWE4_9GAMM</name>
<dbReference type="PANTHER" id="PTHR11895:SF7">
    <property type="entry name" value="GLUTAMYL-TRNA(GLN) AMIDOTRANSFERASE SUBUNIT A, MITOCHONDRIAL"/>
    <property type="match status" value="1"/>
</dbReference>
<dbReference type="Proteomes" id="UP000518892">
    <property type="component" value="Unassembled WGS sequence"/>
</dbReference>
<dbReference type="GO" id="GO:0016740">
    <property type="term" value="F:transferase activity"/>
    <property type="evidence" value="ECO:0007669"/>
    <property type="project" value="UniProtKB-KW"/>
</dbReference>
<dbReference type="Pfam" id="PF01425">
    <property type="entry name" value="Amidase"/>
    <property type="match status" value="1"/>
</dbReference>
<dbReference type="InterPro" id="IPR000120">
    <property type="entry name" value="Amidase"/>
</dbReference>
<keyword evidence="3" id="KW-0808">Transferase</keyword>
<feature type="domain" description="Amidase" evidence="2">
    <location>
        <begin position="32"/>
        <end position="451"/>
    </location>
</feature>
<dbReference type="EMBL" id="JACHXR010000008">
    <property type="protein sequence ID" value="MBB3231901.1"/>
    <property type="molecule type" value="Genomic_DNA"/>
</dbReference>
<evidence type="ECO:0000313" key="3">
    <source>
        <dbReference type="EMBL" id="MBB3231901.1"/>
    </source>
</evidence>
<dbReference type="NCBIfam" id="NF004815">
    <property type="entry name" value="PRK06169.1"/>
    <property type="match status" value="1"/>
</dbReference>
<dbReference type="Gene3D" id="3.90.1300.10">
    <property type="entry name" value="Amidase signature (AS) domain"/>
    <property type="match status" value="1"/>
</dbReference>
<proteinExistence type="inferred from homology"/>
<dbReference type="GO" id="GO:0050567">
    <property type="term" value="F:glutaminyl-tRNA synthase (glutamine-hydrolyzing) activity"/>
    <property type="evidence" value="ECO:0007669"/>
    <property type="project" value="UniProtKB-EC"/>
</dbReference>
<dbReference type="InterPro" id="IPR023631">
    <property type="entry name" value="Amidase_dom"/>
</dbReference>
<evidence type="ECO:0000256" key="1">
    <source>
        <dbReference type="ARBA" id="ARBA00009199"/>
    </source>
</evidence>
<accession>A0A7W5EWE4</accession>
<evidence type="ECO:0000259" key="2">
    <source>
        <dbReference type="Pfam" id="PF01425"/>
    </source>
</evidence>
<dbReference type="GO" id="GO:0050566">
    <property type="term" value="F:asparaginyl-tRNA synthase (glutamine-hydrolyzing) activity"/>
    <property type="evidence" value="ECO:0007669"/>
    <property type="project" value="UniProtKB-EC"/>
</dbReference>
<gene>
    <name evidence="3" type="ORF">FHR97_002764</name>
</gene>